<reference evidence="2 3" key="1">
    <citation type="submission" date="2020-08" db="EMBL/GenBank/DDBJ databases">
        <title>A Genomic Blueprint of the Chicken Gut Microbiome.</title>
        <authorList>
            <person name="Gilroy R."/>
            <person name="Ravi A."/>
            <person name="Getino M."/>
            <person name="Pursley I."/>
            <person name="Horton D.L."/>
            <person name="Alikhan N.-F."/>
            <person name="Baker D."/>
            <person name="Gharbi K."/>
            <person name="Hall N."/>
            <person name="Watson M."/>
            <person name="Adriaenssens E.M."/>
            <person name="Foster-Nyarko E."/>
            <person name="Jarju S."/>
            <person name="Secka A."/>
            <person name="Antonio M."/>
            <person name="Oren A."/>
            <person name="Chaudhuri R."/>
            <person name="La Ragione R.M."/>
            <person name="Hildebrand F."/>
            <person name="Pallen M.J."/>
        </authorList>
    </citation>
    <scope>NUCLEOTIDE SEQUENCE [LARGE SCALE GENOMIC DNA]</scope>
    <source>
        <strain evidence="2 3">N37</strain>
    </source>
</reference>
<comment type="caution">
    <text evidence="2">The sequence shown here is derived from an EMBL/GenBank/DDBJ whole genome shotgun (WGS) entry which is preliminary data.</text>
</comment>
<dbReference type="InterPro" id="IPR039564">
    <property type="entry name" value="Peptidase_C39-like"/>
</dbReference>
<dbReference type="CDD" id="cd02549">
    <property type="entry name" value="Peptidase_C39A"/>
    <property type="match status" value="1"/>
</dbReference>
<dbReference type="InterPro" id="IPR038765">
    <property type="entry name" value="Papain-like_cys_pep_sf"/>
</dbReference>
<dbReference type="PANTHER" id="PTHR37806">
    <property type="entry name" value="LMO0724 PROTEIN"/>
    <property type="match status" value="1"/>
</dbReference>
<evidence type="ECO:0000313" key="2">
    <source>
        <dbReference type="EMBL" id="MBD8047846.1"/>
    </source>
</evidence>
<evidence type="ECO:0000313" key="3">
    <source>
        <dbReference type="Proteomes" id="UP000627166"/>
    </source>
</evidence>
<dbReference type="Pfam" id="PF13529">
    <property type="entry name" value="Peptidase_C39_2"/>
    <property type="match status" value="1"/>
</dbReference>
<organism evidence="2 3">
    <name type="scientific">Clostridium faecium</name>
    <dbReference type="NCBI Taxonomy" id="2762223"/>
    <lineage>
        <taxon>Bacteria</taxon>
        <taxon>Bacillati</taxon>
        <taxon>Bacillota</taxon>
        <taxon>Clostridia</taxon>
        <taxon>Eubacteriales</taxon>
        <taxon>Clostridiaceae</taxon>
        <taxon>Clostridium</taxon>
    </lineage>
</organism>
<dbReference type="PIRSF" id="PIRSF032442">
    <property type="entry name" value="UCP032442"/>
    <property type="match status" value="1"/>
</dbReference>
<proteinExistence type="predicted"/>
<feature type="domain" description="Peptidase C39-like" evidence="1">
    <location>
        <begin position="51"/>
        <end position="213"/>
    </location>
</feature>
<dbReference type="Gene3D" id="3.90.70.10">
    <property type="entry name" value="Cysteine proteinases"/>
    <property type="match status" value="1"/>
</dbReference>
<gene>
    <name evidence="2" type="ORF">H9637_12465</name>
</gene>
<name>A0ABR8YV77_9CLOT</name>
<dbReference type="SUPFAM" id="SSF54001">
    <property type="entry name" value="Cysteine proteinases"/>
    <property type="match status" value="1"/>
</dbReference>
<dbReference type="InterPro" id="IPR039563">
    <property type="entry name" value="Peptidase_C39_single_dom"/>
</dbReference>
<dbReference type="InterPro" id="IPR016997">
    <property type="entry name" value="UCP032442"/>
</dbReference>
<dbReference type="EMBL" id="JACSQB010000099">
    <property type="protein sequence ID" value="MBD8047846.1"/>
    <property type="molecule type" value="Genomic_DNA"/>
</dbReference>
<keyword evidence="3" id="KW-1185">Reference proteome</keyword>
<protein>
    <submittedName>
        <fullName evidence="2">C39 family peptidase</fullName>
    </submittedName>
</protein>
<dbReference type="Proteomes" id="UP000627166">
    <property type="component" value="Unassembled WGS sequence"/>
</dbReference>
<evidence type="ECO:0000259" key="1">
    <source>
        <dbReference type="Pfam" id="PF13529"/>
    </source>
</evidence>
<dbReference type="PANTHER" id="PTHR37806:SF1">
    <property type="entry name" value="PEPTIDASE C39-LIKE DOMAIN-CONTAINING PROTEIN"/>
    <property type="match status" value="1"/>
</dbReference>
<sequence>MKIVLALLLIIAFLMILKIVDTRYIAKATEDMSKTINVSKEENTVEIKQPLKVPLIMQEPELMRGCEVTSLAMILQYNHINVDKMELSKNINHVPFIDEEGIRGNMHEGFVGDIEDLANDGLGVYVEPIIELAKKYVSSERIVNLTGKNIKDLYDQIDKGHPVWVINNSTFQLLDSDRFETWNTKDGDMQVTYDQHSVVITGYDDKYIYINDPLYSEPNRKLNRIDFEKSWEQMGSQAMTIKE</sequence>
<accession>A0ABR8YV77</accession>